<sequence>MKSYLVAALSFAVGAMSQQALCPGGLYGNALCCDTDVLGVVDIDCTVPNTLPTSGDNFREVCASNGKTARCCALPVLRVIVTIAIEQNSPHLSAPRRQLQYDFRMKASILGLISDLAVLGTSLPSADRTFVRLALEDPPNWFANDKLTARIIDGFSEIYNQSTADAWAQSILDKCQANTACTSSVSLSADNFGTGRLWYGYLFKGGATTPADYVRMDGKVQDSVVYTVAQ</sequence>
<evidence type="ECO:0000313" key="6">
    <source>
        <dbReference type="Proteomes" id="UP001163105"/>
    </source>
</evidence>
<dbReference type="CDD" id="cd23508">
    <property type="entry name" value="hydrophobin_II"/>
    <property type="match status" value="1"/>
</dbReference>
<evidence type="ECO:0000256" key="1">
    <source>
        <dbReference type="ARBA" id="ARBA00004196"/>
    </source>
</evidence>
<feature type="chain" id="PRO_5044217497" evidence="4">
    <location>
        <begin position="18"/>
        <end position="230"/>
    </location>
</feature>
<protein>
    <submittedName>
        <fullName evidence="5">Replication factor A protein 3</fullName>
    </submittedName>
</protein>
<evidence type="ECO:0000256" key="3">
    <source>
        <dbReference type="ARBA" id="ARBA00023157"/>
    </source>
</evidence>
<feature type="signal peptide" evidence="4">
    <location>
        <begin position="1"/>
        <end position="17"/>
    </location>
</feature>
<evidence type="ECO:0000256" key="4">
    <source>
        <dbReference type="SAM" id="SignalP"/>
    </source>
</evidence>
<name>A0AB34FJ91_9HYPO</name>
<evidence type="ECO:0000256" key="2">
    <source>
        <dbReference type="ARBA" id="ARBA00009576"/>
    </source>
</evidence>
<evidence type="ECO:0000313" key="5">
    <source>
        <dbReference type="EMBL" id="KAJ6438769.1"/>
    </source>
</evidence>
<dbReference type="PANTHER" id="PTHR42341:SF1">
    <property type="entry name" value="HYDROPHOBIN"/>
    <property type="match status" value="1"/>
</dbReference>
<comment type="similarity">
    <text evidence="2">Belongs to the cerato-ulmin hydrophobin family.</text>
</comment>
<keyword evidence="6" id="KW-1185">Reference proteome</keyword>
<gene>
    <name evidence="5" type="ORF">O9K51_08170</name>
</gene>
<keyword evidence="4" id="KW-0732">Signal</keyword>
<dbReference type="Gene3D" id="3.20.120.10">
    <property type="entry name" value="Hydrophobin"/>
    <property type="match status" value="1"/>
</dbReference>
<dbReference type="EMBL" id="JAQHRD010000007">
    <property type="protein sequence ID" value="KAJ6438769.1"/>
    <property type="molecule type" value="Genomic_DNA"/>
</dbReference>
<proteinExistence type="inferred from homology"/>
<dbReference type="PANTHER" id="PTHR42341">
    <property type="entry name" value="HYDROPHOBIN"/>
    <property type="match status" value="1"/>
</dbReference>
<keyword evidence="3" id="KW-1015">Disulfide bond</keyword>
<accession>A0AB34FJ91</accession>
<comment type="caution">
    <text evidence="5">The sequence shown here is derived from an EMBL/GenBank/DDBJ whole genome shotgun (WGS) entry which is preliminary data.</text>
</comment>
<dbReference type="InterPro" id="IPR036686">
    <property type="entry name" value="Class_II_Hydrophobin_sf"/>
</dbReference>
<dbReference type="InterPro" id="IPR010636">
    <property type="entry name" value="Class_II_hydrophobin"/>
</dbReference>
<dbReference type="AlphaFoldDB" id="A0AB34FJ91"/>
<comment type="subcellular location">
    <subcellularLocation>
        <location evidence="1">Cell envelope</location>
    </subcellularLocation>
</comment>
<dbReference type="Proteomes" id="UP001163105">
    <property type="component" value="Unassembled WGS sequence"/>
</dbReference>
<organism evidence="5 6">
    <name type="scientific">Purpureocillium lavendulum</name>
    <dbReference type="NCBI Taxonomy" id="1247861"/>
    <lineage>
        <taxon>Eukaryota</taxon>
        <taxon>Fungi</taxon>
        <taxon>Dikarya</taxon>
        <taxon>Ascomycota</taxon>
        <taxon>Pezizomycotina</taxon>
        <taxon>Sordariomycetes</taxon>
        <taxon>Hypocreomycetidae</taxon>
        <taxon>Hypocreales</taxon>
        <taxon>Ophiocordycipitaceae</taxon>
        <taxon>Purpureocillium</taxon>
    </lineage>
</organism>
<dbReference type="GO" id="GO:0005576">
    <property type="term" value="C:extracellular region"/>
    <property type="evidence" value="ECO:0007669"/>
    <property type="project" value="InterPro"/>
</dbReference>
<dbReference type="Pfam" id="PF06766">
    <property type="entry name" value="Hydrophobin_2"/>
    <property type="match status" value="1"/>
</dbReference>
<dbReference type="SUPFAM" id="SSF101751">
    <property type="entry name" value="Hydrophobin II, HfbII"/>
    <property type="match status" value="1"/>
</dbReference>
<reference evidence="5" key="1">
    <citation type="submission" date="2023-01" db="EMBL/GenBank/DDBJ databases">
        <title>The growth and conidiation of Purpureocillium lavendulum are regulated by nitrogen source and histone H3K14 acetylation.</title>
        <authorList>
            <person name="Tang P."/>
            <person name="Han J."/>
            <person name="Zhang C."/>
            <person name="Tang P."/>
            <person name="Qi F."/>
            <person name="Zhang K."/>
            <person name="Liang L."/>
        </authorList>
    </citation>
    <scope>NUCLEOTIDE SEQUENCE</scope>
    <source>
        <strain evidence="5">YMF1.00683</strain>
    </source>
</reference>